<dbReference type="SUPFAM" id="SSF57667">
    <property type="entry name" value="beta-beta-alpha zinc fingers"/>
    <property type="match status" value="3"/>
</dbReference>
<organism evidence="8 9">
    <name type="scientific">Folsomia candida</name>
    <name type="common">Springtail</name>
    <dbReference type="NCBI Taxonomy" id="158441"/>
    <lineage>
        <taxon>Eukaryota</taxon>
        <taxon>Metazoa</taxon>
        <taxon>Ecdysozoa</taxon>
        <taxon>Arthropoda</taxon>
        <taxon>Hexapoda</taxon>
        <taxon>Collembola</taxon>
        <taxon>Entomobryomorpha</taxon>
        <taxon>Isotomoidea</taxon>
        <taxon>Isotomidae</taxon>
        <taxon>Proisotominae</taxon>
        <taxon>Folsomia</taxon>
    </lineage>
</organism>
<keyword evidence="9" id="KW-1185">Reference proteome</keyword>
<evidence type="ECO:0000256" key="4">
    <source>
        <dbReference type="ARBA" id="ARBA00022833"/>
    </source>
</evidence>
<dbReference type="InterPro" id="IPR036236">
    <property type="entry name" value="Znf_C2H2_sf"/>
</dbReference>
<feature type="domain" description="C2H2-type" evidence="7">
    <location>
        <begin position="406"/>
        <end position="434"/>
    </location>
</feature>
<dbReference type="GO" id="GO:0000981">
    <property type="term" value="F:DNA-binding transcription factor activity, RNA polymerase II-specific"/>
    <property type="evidence" value="ECO:0007669"/>
    <property type="project" value="TreeGrafter"/>
</dbReference>
<evidence type="ECO:0000256" key="2">
    <source>
        <dbReference type="ARBA" id="ARBA00022737"/>
    </source>
</evidence>
<keyword evidence="2" id="KW-0677">Repeat</keyword>
<evidence type="ECO:0000259" key="7">
    <source>
        <dbReference type="PROSITE" id="PS50157"/>
    </source>
</evidence>
<dbReference type="PROSITE" id="PS50157">
    <property type="entry name" value="ZINC_FINGER_C2H2_2"/>
    <property type="match status" value="4"/>
</dbReference>
<evidence type="ECO:0000256" key="3">
    <source>
        <dbReference type="ARBA" id="ARBA00022771"/>
    </source>
</evidence>
<protein>
    <submittedName>
        <fullName evidence="8">RB-associated KRAB zinc finger protein</fullName>
    </submittedName>
</protein>
<keyword evidence="1" id="KW-0479">Metal-binding</keyword>
<dbReference type="AlphaFoldDB" id="A0A226D2B8"/>
<dbReference type="GO" id="GO:0008270">
    <property type="term" value="F:zinc ion binding"/>
    <property type="evidence" value="ECO:0007669"/>
    <property type="project" value="UniProtKB-KW"/>
</dbReference>
<proteinExistence type="predicted"/>
<gene>
    <name evidence="8" type="ORF">Fcan01_25460</name>
</gene>
<dbReference type="Proteomes" id="UP000198287">
    <property type="component" value="Unassembled WGS sequence"/>
</dbReference>
<feature type="domain" description="C2H2-type" evidence="7">
    <location>
        <begin position="152"/>
        <end position="180"/>
    </location>
</feature>
<feature type="region of interest" description="Disordered" evidence="6">
    <location>
        <begin position="40"/>
        <end position="65"/>
    </location>
</feature>
<accession>A0A226D2B8</accession>
<dbReference type="SMART" id="SM00355">
    <property type="entry name" value="ZnF_C2H2"/>
    <property type="match status" value="6"/>
</dbReference>
<dbReference type="GO" id="GO:0005634">
    <property type="term" value="C:nucleus"/>
    <property type="evidence" value="ECO:0007669"/>
    <property type="project" value="TreeGrafter"/>
</dbReference>
<dbReference type="Pfam" id="PF00096">
    <property type="entry name" value="zf-C2H2"/>
    <property type="match status" value="3"/>
</dbReference>
<dbReference type="PANTHER" id="PTHR24379:SF127">
    <property type="entry name" value="BLOODY FINGERS-RELATED"/>
    <property type="match status" value="1"/>
</dbReference>
<feature type="domain" description="C2H2-type" evidence="7">
    <location>
        <begin position="220"/>
        <end position="250"/>
    </location>
</feature>
<comment type="caution">
    <text evidence="8">The sequence shown here is derived from an EMBL/GenBank/DDBJ whole genome shotgun (WGS) entry which is preliminary data.</text>
</comment>
<reference evidence="8 9" key="1">
    <citation type="submission" date="2015-12" db="EMBL/GenBank/DDBJ databases">
        <title>The genome of Folsomia candida.</title>
        <authorList>
            <person name="Faddeeva A."/>
            <person name="Derks M.F."/>
            <person name="Anvar Y."/>
            <person name="Smit S."/>
            <person name="Van Straalen N."/>
            <person name="Roelofs D."/>
        </authorList>
    </citation>
    <scope>NUCLEOTIDE SEQUENCE [LARGE SCALE GENOMIC DNA]</scope>
    <source>
        <strain evidence="8 9">VU population</strain>
        <tissue evidence="8">Whole body</tissue>
    </source>
</reference>
<dbReference type="GO" id="GO:0000977">
    <property type="term" value="F:RNA polymerase II transcription regulatory region sequence-specific DNA binding"/>
    <property type="evidence" value="ECO:0007669"/>
    <property type="project" value="TreeGrafter"/>
</dbReference>
<keyword evidence="3 5" id="KW-0863">Zinc-finger</keyword>
<evidence type="ECO:0000313" key="8">
    <source>
        <dbReference type="EMBL" id="OXA39725.1"/>
    </source>
</evidence>
<feature type="region of interest" description="Disordered" evidence="6">
    <location>
        <begin position="373"/>
        <end position="401"/>
    </location>
</feature>
<feature type="compositionally biased region" description="Basic and acidic residues" evidence="6">
    <location>
        <begin position="53"/>
        <end position="62"/>
    </location>
</feature>
<dbReference type="PROSITE" id="PS00028">
    <property type="entry name" value="ZINC_FINGER_C2H2_1"/>
    <property type="match status" value="3"/>
</dbReference>
<sequence length="512" mass="57883">MGPNSDVVKLTPRVHLIRDDRVERIVKNWMSREQSRLQESIRLGNDEITSNNKTDDNSEKADLATTPPPMFIKIETEAAPDVDVDVDQMEDEIDIVHSIVVGGGDEVIRRTRRGRIVRSVSNNAVTRGTDKKQSGHKRVRKKEEYRYRPKTVECPHCGKMFVSQKHLALHVGPAHDNVRYPCSVCGKELSSPRHCAAHEAVICKVIHPPKLLKDLGVRIWTCGVAQCGKMFSREKDLDYHTIAKHDTESPYKCSECGEGFTRKTWWIAHEKKCKISSADDDEEEMNPTRTTGSMKNNELKYNADKEMQIKTEPLPSPITSPVDNNIRPAEMIKTEPSFLHDDTEPTSCDTINAPTIFVGGPPNLDDTREIKSETPIVPNPTTIPKIKSETKSRKKSPNGTHIRGINECDQCDEVFSSVEKLALHLRTVHPDVKYPCSECGKVLLSERHRVAHEVIICKVVHPPELLKKLCVKIHKCGVGRCGQLFSRKNNLDMWTCPEETWRPLTMVGAYLK</sequence>
<keyword evidence="4" id="KW-0862">Zinc</keyword>
<dbReference type="Gene3D" id="3.30.160.60">
    <property type="entry name" value="Classic Zinc Finger"/>
    <property type="match status" value="3"/>
</dbReference>
<evidence type="ECO:0000256" key="5">
    <source>
        <dbReference type="PROSITE-ProRule" id="PRU00042"/>
    </source>
</evidence>
<dbReference type="InterPro" id="IPR013087">
    <property type="entry name" value="Znf_C2H2_type"/>
</dbReference>
<evidence type="ECO:0000256" key="1">
    <source>
        <dbReference type="ARBA" id="ARBA00022723"/>
    </source>
</evidence>
<name>A0A226D2B8_FOLCA</name>
<evidence type="ECO:0000313" key="9">
    <source>
        <dbReference type="Proteomes" id="UP000198287"/>
    </source>
</evidence>
<evidence type="ECO:0000256" key="6">
    <source>
        <dbReference type="SAM" id="MobiDB-lite"/>
    </source>
</evidence>
<dbReference type="PANTHER" id="PTHR24379">
    <property type="entry name" value="KRAB AND ZINC FINGER DOMAIN-CONTAINING"/>
    <property type="match status" value="1"/>
</dbReference>
<dbReference type="EMBL" id="LNIX01000037">
    <property type="protein sequence ID" value="OXA39725.1"/>
    <property type="molecule type" value="Genomic_DNA"/>
</dbReference>
<feature type="domain" description="C2H2-type" evidence="7">
    <location>
        <begin position="251"/>
        <end position="281"/>
    </location>
</feature>
<dbReference type="OrthoDB" id="5803930at2759"/>